<organism evidence="1 2">
    <name type="scientific">Actinoplanes couchii</name>
    <dbReference type="NCBI Taxonomy" id="403638"/>
    <lineage>
        <taxon>Bacteria</taxon>
        <taxon>Bacillati</taxon>
        <taxon>Actinomycetota</taxon>
        <taxon>Actinomycetes</taxon>
        <taxon>Micromonosporales</taxon>
        <taxon>Micromonosporaceae</taxon>
        <taxon>Actinoplanes</taxon>
    </lineage>
</organism>
<dbReference type="Proteomes" id="UP000612282">
    <property type="component" value="Unassembled WGS sequence"/>
</dbReference>
<evidence type="ECO:0000313" key="2">
    <source>
        <dbReference type="Proteomes" id="UP000612282"/>
    </source>
</evidence>
<name>A0ABQ3X9V6_9ACTN</name>
<keyword evidence="2" id="KW-1185">Reference proteome</keyword>
<evidence type="ECO:0000313" key="1">
    <source>
        <dbReference type="EMBL" id="GID55292.1"/>
    </source>
</evidence>
<proteinExistence type="predicted"/>
<dbReference type="EMBL" id="BOMG01000048">
    <property type="protein sequence ID" value="GID55292.1"/>
    <property type="molecule type" value="Genomic_DNA"/>
</dbReference>
<sequence>MKELLELRGVVEATPEAVAAILLDVRPGGRSPLLVHGEVEAPGDGDEFTVVLEGSRISVTVDRAARSVIQQGEWWYRGVTTVEPDPRGSHVIHRVYNVAPGHGWAVRMVSRGPLLSAPTGFATQLEQLSRLLGVAAWVETD</sequence>
<comment type="caution">
    <text evidence="1">The sequence shown here is derived from an EMBL/GenBank/DDBJ whole genome shotgun (WGS) entry which is preliminary data.</text>
</comment>
<gene>
    <name evidence="1" type="ORF">Aco03nite_036960</name>
</gene>
<reference evidence="1 2" key="1">
    <citation type="submission" date="2021-01" db="EMBL/GenBank/DDBJ databases">
        <title>Whole genome shotgun sequence of Actinoplanes couchii NBRC 106145.</title>
        <authorList>
            <person name="Komaki H."/>
            <person name="Tamura T."/>
        </authorList>
    </citation>
    <scope>NUCLEOTIDE SEQUENCE [LARGE SCALE GENOMIC DNA]</scope>
    <source>
        <strain evidence="1 2">NBRC 106145</strain>
    </source>
</reference>
<dbReference type="RefSeq" id="WP_203796597.1">
    <property type="nucleotide sequence ID" value="NZ_BAAAQE010000026.1"/>
</dbReference>
<accession>A0ABQ3X9V6</accession>
<protein>
    <submittedName>
        <fullName evidence="1">Uncharacterized protein</fullName>
    </submittedName>
</protein>